<evidence type="ECO:0000256" key="10">
    <source>
        <dbReference type="SAM" id="Phobius"/>
    </source>
</evidence>
<keyword evidence="4 10" id="KW-0812">Transmembrane</keyword>
<dbReference type="AlphaFoldDB" id="A0AAU9JSG4"/>
<dbReference type="InterPro" id="IPR007705">
    <property type="entry name" value="Vesicle_trsprt_v-SNARE_N"/>
</dbReference>
<keyword evidence="3" id="KW-0813">Transport</keyword>
<comment type="similarity">
    <text evidence="2">Belongs to the VTI1 family.</text>
</comment>
<dbReference type="Gene3D" id="1.20.58.400">
    <property type="entry name" value="t-snare proteins"/>
    <property type="match status" value="1"/>
</dbReference>
<evidence type="ECO:0000256" key="3">
    <source>
        <dbReference type="ARBA" id="ARBA00022448"/>
    </source>
</evidence>
<evidence type="ECO:0000313" key="12">
    <source>
        <dbReference type="EMBL" id="CAG9330707.1"/>
    </source>
</evidence>
<dbReference type="GO" id="GO:0005794">
    <property type="term" value="C:Golgi apparatus"/>
    <property type="evidence" value="ECO:0007669"/>
    <property type="project" value="TreeGrafter"/>
</dbReference>
<evidence type="ECO:0000256" key="5">
    <source>
        <dbReference type="ARBA" id="ARBA00022927"/>
    </source>
</evidence>
<dbReference type="GO" id="GO:0031902">
    <property type="term" value="C:late endosome membrane"/>
    <property type="evidence" value="ECO:0007669"/>
    <property type="project" value="TreeGrafter"/>
</dbReference>
<dbReference type="GO" id="GO:0012507">
    <property type="term" value="C:ER to Golgi transport vesicle membrane"/>
    <property type="evidence" value="ECO:0007669"/>
    <property type="project" value="TreeGrafter"/>
</dbReference>
<dbReference type="GO" id="GO:0005789">
    <property type="term" value="C:endoplasmic reticulum membrane"/>
    <property type="evidence" value="ECO:0007669"/>
    <property type="project" value="TreeGrafter"/>
</dbReference>
<evidence type="ECO:0000256" key="2">
    <source>
        <dbReference type="ARBA" id="ARBA00006108"/>
    </source>
</evidence>
<dbReference type="PANTHER" id="PTHR21230">
    <property type="entry name" value="VESICLE TRANSPORT V-SNARE PROTEIN VTI1-RELATED"/>
    <property type="match status" value="1"/>
</dbReference>
<evidence type="ECO:0000256" key="4">
    <source>
        <dbReference type="ARBA" id="ARBA00022692"/>
    </source>
</evidence>
<dbReference type="SUPFAM" id="SSF47661">
    <property type="entry name" value="t-snare proteins"/>
    <property type="match status" value="1"/>
</dbReference>
<feature type="transmembrane region" description="Helical" evidence="10">
    <location>
        <begin position="184"/>
        <end position="203"/>
    </location>
</feature>
<accession>A0AAU9JSG4</accession>
<keyword evidence="13" id="KW-1185">Reference proteome</keyword>
<gene>
    <name evidence="12" type="ORF">BSTOLATCC_MIC52123</name>
</gene>
<dbReference type="GO" id="GO:0000149">
    <property type="term" value="F:SNARE binding"/>
    <property type="evidence" value="ECO:0007669"/>
    <property type="project" value="TreeGrafter"/>
</dbReference>
<dbReference type="GO" id="GO:0006886">
    <property type="term" value="P:intracellular protein transport"/>
    <property type="evidence" value="ECO:0007669"/>
    <property type="project" value="InterPro"/>
</dbReference>
<evidence type="ECO:0000256" key="9">
    <source>
        <dbReference type="SAM" id="Coils"/>
    </source>
</evidence>
<evidence type="ECO:0000313" key="13">
    <source>
        <dbReference type="Proteomes" id="UP001162131"/>
    </source>
</evidence>
<dbReference type="GO" id="GO:0005484">
    <property type="term" value="F:SNAP receptor activity"/>
    <property type="evidence" value="ECO:0007669"/>
    <property type="project" value="TreeGrafter"/>
</dbReference>
<evidence type="ECO:0000259" key="11">
    <source>
        <dbReference type="Pfam" id="PF05008"/>
    </source>
</evidence>
<dbReference type="InterPro" id="IPR038407">
    <property type="entry name" value="v-SNARE_N_sf"/>
</dbReference>
<keyword evidence="7 9" id="KW-0175">Coiled coil</keyword>
<dbReference type="Proteomes" id="UP001162131">
    <property type="component" value="Unassembled WGS sequence"/>
</dbReference>
<protein>
    <recommendedName>
        <fullName evidence="11">Vesicle transport v-SNARE N-terminal domain-containing protein</fullName>
    </recommendedName>
</protein>
<feature type="domain" description="Vesicle transport v-SNARE N-terminal" evidence="11">
    <location>
        <begin position="1"/>
        <end position="80"/>
    </location>
</feature>
<comment type="caution">
    <text evidence="12">The sequence shown here is derived from an EMBL/GenBank/DDBJ whole genome shotgun (WGS) entry which is preliminary data.</text>
</comment>
<reference evidence="12" key="1">
    <citation type="submission" date="2021-09" db="EMBL/GenBank/DDBJ databases">
        <authorList>
            <consortium name="AG Swart"/>
            <person name="Singh M."/>
            <person name="Singh A."/>
            <person name="Seah K."/>
            <person name="Emmerich C."/>
        </authorList>
    </citation>
    <scope>NUCLEOTIDE SEQUENCE</scope>
    <source>
        <strain evidence="12">ATCC30299</strain>
    </source>
</reference>
<dbReference type="Pfam" id="PF05008">
    <property type="entry name" value="V-SNARE"/>
    <property type="match status" value="1"/>
</dbReference>
<dbReference type="SUPFAM" id="SSF58038">
    <property type="entry name" value="SNARE fusion complex"/>
    <property type="match status" value="1"/>
</dbReference>
<dbReference type="Gene3D" id="1.20.5.110">
    <property type="match status" value="1"/>
</dbReference>
<sequence length="207" mass="24210">MLQSYEQDFLKILIECRTIIVRPDKDALLKLHKDLNEAQKLLKQMEFEASMMPFIAKSQLQTRIKRHEGDWKELMQRVKEEERKIAENINREVLMGQALKNEPVQDKRLTESHKLLADQGDRLEQGKKMALESESIAINTMTTLKMQREQIYRASYGAQDISENLGKSNKMIAAMHRRALTNKMIMIAIIILLVMTIVVVFYMKFLK</sequence>
<evidence type="ECO:0000256" key="6">
    <source>
        <dbReference type="ARBA" id="ARBA00022989"/>
    </source>
</evidence>
<dbReference type="EMBL" id="CAJZBQ010000052">
    <property type="protein sequence ID" value="CAG9330707.1"/>
    <property type="molecule type" value="Genomic_DNA"/>
</dbReference>
<dbReference type="PANTHER" id="PTHR21230:SF26">
    <property type="entry name" value="VESICLE TRANSPORT THROUGH INTERACTION WITH T-SNARES HOMOLOG 1A"/>
    <property type="match status" value="1"/>
</dbReference>
<dbReference type="FunFam" id="1.20.5.110:FF:000002">
    <property type="entry name" value="Vesicle transport through interaction with t-SNAREsB"/>
    <property type="match status" value="1"/>
</dbReference>
<organism evidence="12 13">
    <name type="scientific">Blepharisma stoltei</name>
    <dbReference type="NCBI Taxonomy" id="1481888"/>
    <lineage>
        <taxon>Eukaryota</taxon>
        <taxon>Sar</taxon>
        <taxon>Alveolata</taxon>
        <taxon>Ciliophora</taxon>
        <taxon>Postciliodesmatophora</taxon>
        <taxon>Heterotrichea</taxon>
        <taxon>Heterotrichida</taxon>
        <taxon>Blepharismidae</taxon>
        <taxon>Blepharisma</taxon>
    </lineage>
</organism>
<comment type="subcellular location">
    <subcellularLocation>
        <location evidence="1">Membrane</location>
        <topology evidence="1">Single-pass type IV membrane protein</topology>
    </subcellularLocation>
</comment>
<evidence type="ECO:0000256" key="7">
    <source>
        <dbReference type="ARBA" id="ARBA00023054"/>
    </source>
</evidence>
<evidence type="ECO:0000256" key="1">
    <source>
        <dbReference type="ARBA" id="ARBA00004211"/>
    </source>
</evidence>
<keyword evidence="5" id="KW-0653">Protein transport</keyword>
<dbReference type="Pfam" id="PF12352">
    <property type="entry name" value="V-SNARE_C"/>
    <property type="match status" value="1"/>
</dbReference>
<keyword evidence="6 10" id="KW-1133">Transmembrane helix</keyword>
<dbReference type="GO" id="GO:0031201">
    <property type="term" value="C:SNARE complex"/>
    <property type="evidence" value="ECO:0007669"/>
    <property type="project" value="TreeGrafter"/>
</dbReference>
<dbReference type="GO" id="GO:0006906">
    <property type="term" value="P:vesicle fusion"/>
    <property type="evidence" value="ECO:0007669"/>
    <property type="project" value="TreeGrafter"/>
</dbReference>
<name>A0AAU9JSG4_9CILI</name>
<evidence type="ECO:0000256" key="8">
    <source>
        <dbReference type="ARBA" id="ARBA00023136"/>
    </source>
</evidence>
<dbReference type="InterPro" id="IPR010989">
    <property type="entry name" value="SNARE"/>
</dbReference>
<proteinExistence type="inferred from homology"/>
<keyword evidence="8 10" id="KW-0472">Membrane</keyword>
<feature type="coiled-coil region" evidence="9">
    <location>
        <begin position="28"/>
        <end position="92"/>
    </location>
</feature>